<evidence type="ECO:0000256" key="3">
    <source>
        <dbReference type="ARBA" id="ARBA00023001"/>
    </source>
</evidence>
<keyword evidence="6" id="KW-0624">Polysaccharide degradation</keyword>
<accession>A0AAD5QED8</accession>
<dbReference type="InterPro" id="IPR017853">
    <property type="entry name" value="GH"/>
</dbReference>
<keyword evidence="12" id="KW-1185">Reference proteome</keyword>
<evidence type="ECO:0000256" key="9">
    <source>
        <dbReference type="SAM" id="Phobius"/>
    </source>
</evidence>
<dbReference type="GO" id="GO:0004553">
    <property type="term" value="F:hydrolase activity, hydrolyzing O-glycosyl compounds"/>
    <property type="evidence" value="ECO:0007669"/>
    <property type="project" value="InterPro"/>
</dbReference>
<dbReference type="SUPFAM" id="SSF51445">
    <property type="entry name" value="(Trans)glycosidases"/>
    <property type="match status" value="1"/>
</dbReference>
<keyword evidence="4" id="KW-0119">Carbohydrate metabolism</keyword>
<feature type="compositionally biased region" description="Low complexity" evidence="8">
    <location>
        <begin position="45"/>
        <end position="57"/>
    </location>
</feature>
<organism evidence="11 12">
    <name type="scientific">Pythium insidiosum</name>
    <name type="common">Pythiosis disease agent</name>
    <dbReference type="NCBI Taxonomy" id="114742"/>
    <lineage>
        <taxon>Eukaryota</taxon>
        <taxon>Sar</taxon>
        <taxon>Stramenopiles</taxon>
        <taxon>Oomycota</taxon>
        <taxon>Peronosporomycetes</taxon>
        <taxon>Pythiales</taxon>
        <taxon>Pythiaceae</taxon>
        <taxon>Pythium</taxon>
    </lineage>
</organism>
<dbReference type="PANTHER" id="PTHR35923:SF2">
    <property type="entry name" value="ENDOGLUCANASE"/>
    <property type="match status" value="1"/>
</dbReference>
<dbReference type="Pfam" id="PF00150">
    <property type="entry name" value="Cellulase"/>
    <property type="match status" value="1"/>
</dbReference>
<evidence type="ECO:0000256" key="1">
    <source>
        <dbReference type="ARBA" id="ARBA00005641"/>
    </source>
</evidence>
<dbReference type="InterPro" id="IPR001547">
    <property type="entry name" value="Glyco_hydro_5"/>
</dbReference>
<keyword evidence="9" id="KW-1133">Transmembrane helix</keyword>
<evidence type="ECO:0000313" key="12">
    <source>
        <dbReference type="Proteomes" id="UP001209570"/>
    </source>
</evidence>
<keyword evidence="9" id="KW-0812">Transmembrane</keyword>
<keyword evidence="2 7" id="KW-0378">Hydrolase</keyword>
<dbReference type="Proteomes" id="UP001209570">
    <property type="component" value="Unassembled WGS sequence"/>
</dbReference>
<evidence type="ECO:0000256" key="2">
    <source>
        <dbReference type="ARBA" id="ARBA00022801"/>
    </source>
</evidence>
<dbReference type="Gene3D" id="3.20.20.80">
    <property type="entry name" value="Glycosidases"/>
    <property type="match status" value="1"/>
</dbReference>
<feature type="region of interest" description="Disordered" evidence="8">
    <location>
        <begin position="1"/>
        <end position="59"/>
    </location>
</feature>
<dbReference type="EMBL" id="JAKCXM010000013">
    <property type="protein sequence ID" value="KAJ0408231.1"/>
    <property type="molecule type" value="Genomic_DNA"/>
</dbReference>
<evidence type="ECO:0000259" key="10">
    <source>
        <dbReference type="Pfam" id="PF00150"/>
    </source>
</evidence>
<sequence length="610" mass="67219">MARRADDLEMEFYAPSPNDIGRGAGGEQPTYRYSYMNAETPGPNRSSDLGPRLSSSGGPSGEVFVRGSLLDRTIEAAAPAANAKGRPERARDYKGRRRIWPGILLFVAVCGAGGFLITYYGMDVWTTSHNRGDAFEQKKFEASKIKTGGNKTNNAAIGGDIIDDDGIIGNPKKYPPSREFLRMRCELPDYQSKNGQIYAISSNGSEVPIRIKGINWFGMETGQAIPFGLWENSQNGTSAYQIASFLASNKFNGVRLPLMVDSILTNKAPNAALLNKQENRAIDASKYMPLLKGIVKALGYRQIGVLLSMHTLTFNDNGALWYNEAISEDKFLESIDILTKNLCNNEYWNIMGIDLKNEPHKGTWGDGGPTDFRDGSIRIANRMLKGCPKWMGFIEGVNAQHKINIDGETFNYYDWFGGGLQGAKKKGVEFSVPNKVVWAPHYYTPAVFPQYYLFGGGKVVGSAITGYVELEDDKLRRRIKATMDDMFGFLASETGPALLLGEFGGLYSKDAHPMKTTKRCTDFTIEIIKKPGWAGGFVWSLNPESEYQYNPADQPGRFFEGVLTDDWLGADEGYLKGLAAMDDMENLRPFPCFPTTGTDKSKASSGSGSS</sequence>
<feature type="transmembrane region" description="Helical" evidence="9">
    <location>
        <begin position="99"/>
        <end position="122"/>
    </location>
</feature>
<keyword evidence="9" id="KW-0472">Membrane</keyword>
<evidence type="ECO:0000256" key="5">
    <source>
        <dbReference type="ARBA" id="ARBA00023295"/>
    </source>
</evidence>
<dbReference type="AlphaFoldDB" id="A0AAD5QED8"/>
<dbReference type="GO" id="GO:0030245">
    <property type="term" value="P:cellulose catabolic process"/>
    <property type="evidence" value="ECO:0007669"/>
    <property type="project" value="UniProtKB-KW"/>
</dbReference>
<proteinExistence type="inferred from homology"/>
<evidence type="ECO:0000313" key="11">
    <source>
        <dbReference type="EMBL" id="KAJ0408231.1"/>
    </source>
</evidence>
<dbReference type="PANTHER" id="PTHR35923">
    <property type="entry name" value="MAJOR EXTRACELLULAR ENDOGLUCANASE"/>
    <property type="match status" value="1"/>
</dbReference>
<feature type="domain" description="Glycoside hydrolase family 5" evidence="10">
    <location>
        <begin position="212"/>
        <end position="543"/>
    </location>
</feature>
<gene>
    <name evidence="11" type="ORF">P43SY_004389</name>
</gene>
<reference evidence="11" key="1">
    <citation type="submission" date="2021-12" db="EMBL/GenBank/DDBJ databases">
        <title>Prjna785345.</title>
        <authorList>
            <person name="Rujirawat T."/>
            <person name="Krajaejun T."/>
        </authorList>
    </citation>
    <scope>NUCLEOTIDE SEQUENCE</scope>
    <source>
        <strain evidence="11">Pi057C3</strain>
    </source>
</reference>
<comment type="similarity">
    <text evidence="1 7">Belongs to the glycosyl hydrolase 5 (cellulase A) family.</text>
</comment>
<keyword evidence="3" id="KW-0136">Cellulose degradation</keyword>
<evidence type="ECO:0000256" key="6">
    <source>
        <dbReference type="ARBA" id="ARBA00023326"/>
    </source>
</evidence>
<name>A0AAD5QED8_PYTIN</name>
<keyword evidence="5 7" id="KW-0326">Glycosidase</keyword>
<evidence type="ECO:0000256" key="8">
    <source>
        <dbReference type="SAM" id="MobiDB-lite"/>
    </source>
</evidence>
<protein>
    <recommendedName>
        <fullName evidence="10">Glycoside hydrolase family 5 domain-containing protein</fullName>
    </recommendedName>
</protein>
<evidence type="ECO:0000256" key="7">
    <source>
        <dbReference type="RuleBase" id="RU361153"/>
    </source>
</evidence>
<evidence type="ECO:0000256" key="4">
    <source>
        <dbReference type="ARBA" id="ARBA00023277"/>
    </source>
</evidence>
<comment type="caution">
    <text evidence="11">The sequence shown here is derived from an EMBL/GenBank/DDBJ whole genome shotgun (WGS) entry which is preliminary data.</text>
</comment>